<organism evidence="3 4">
    <name type="scientific">Proteobacteria bacterium 228</name>
    <dbReference type="NCBI Taxonomy" id="2083153"/>
    <lineage>
        <taxon>Bacteria</taxon>
        <taxon>Pseudomonadati</taxon>
        <taxon>Pseudomonadota</taxon>
    </lineage>
</organism>
<dbReference type="PANTHER" id="PTHR42850">
    <property type="entry name" value="METALLOPHOSPHOESTERASE"/>
    <property type="match status" value="1"/>
</dbReference>
<sequence length="256" mass="28377">MKIAALSDIHSNVFALEAVINDAQRRGARQLLNLGDILYGAIAPRATYDVLKKHPFITIRGNQDRQIYESGPADIAANPTLAFILQDLEQAPLDWMQGLPFDAWLFEGDASKEIYLCHGSPSNDLIYLLENVESGSARVRGDDEIISLLDGHRSPLILCGHTHTPRVVKLSTGQLIVNPGSVGLPAYMDDEPVPHSMETFSPHASYALLEWHEAGWQVELVRVPYDHELAARIAANRGRNDWAHYLRTGRGLHSTS</sequence>
<dbReference type="GO" id="GO:0005737">
    <property type="term" value="C:cytoplasm"/>
    <property type="evidence" value="ECO:0007669"/>
    <property type="project" value="TreeGrafter"/>
</dbReference>
<dbReference type="Pfam" id="PF12850">
    <property type="entry name" value="Metallophos_2"/>
    <property type="match status" value="1"/>
</dbReference>
<evidence type="ECO:0000256" key="1">
    <source>
        <dbReference type="ARBA" id="ARBA00008950"/>
    </source>
</evidence>
<evidence type="ECO:0000313" key="3">
    <source>
        <dbReference type="EMBL" id="PPC78510.1"/>
    </source>
</evidence>
<dbReference type="OrthoDB" id="9813918at2"/>
<dbReference type="PANTHER" id="PTHR42850:SF2">
    <property type="entry name" value="BLL5683 PROTEIN"/>
    <property type="match status" value="1"/>
</dbReference>
<dbReference type="InterPro" id="IPR024654">
    <property type="entry name" value="Calcineurin-like_PHP_lpxH"/>
</dbReference>
<reference evidence="3 4" key="1">
    <citation type="submission" date="2018-02" db="EMBL/GenBank/DDBJ databases">
        <title>novel marine gammaproteobacteria from coastal saline agro ecosystem.</title>
        <authorList>
            <person name="Krishnan R."/>
            <person name="Ramesh Kumar N."/>
        </authorList>
    </citation>
    <scope>NUCLEOTIDE SEQUENCE [LARGE SCALE GENOMIC DNA]</scope>
    <source>
        <strain evidence="3 4">228</strain>
    </source>
</reference>
<dbReference type="Gene3D" id="3.60.21.10">
    <property type="match status" value="1"/>
</dbReference>
<dbReference type="InterPro" id="IPR029052">
    <property type="entry name" value="Metallo-depent_PP-like"/>
</dbReference>
<accession>A0A2S5KUS4</accession>
<dbReference type="EMBL" id="PRLP01000015">
    <property type="protein sequence ID" value="PPC78510.1"/>
    <property type="molecule type" value="Genomic_DNA"/>
</dbReference>
<protein>
    <submittedName>
        <fullName evidence="3">Metallophosphatase family protein</fullName>
    </submittedName>
</protein>
<dbReference type="PIRSF" id="PIRSF000883">
    <property type="entry name" value="Pesterase_MJ0912"/>
    <property type="match status" value="1"/>
</dbReference>
<dbReference type="Proteomes" id="UP000238196">
    <property type="component" value="Unassembled WGS sequence"/>
</dbReference>
<gene>
    <name evidence="3" type="ORF">C4K68_05560</name>
</gene>
<feature type="domain" description="Calcineurin-like phosphoesterase" evidence="2">
    <location>
        <begin position="1"/>
        <end position="186"/>
    </location>
</feature>
<dbReference type="AlphaFoldDB" id="A0A2S5KUS4"/>
<dbReference type="SUPFAM" id="SSF56300">
    <property type="entry name" value="Metallo-dependent phosphatases"/>
    <property type="match status" value="1"/>
</dbReference>
<proteinExistence type="inferred from homology"/>
<dbReference type="InterPro" id="IPR011152">
    <property type="entry name" value="Pesterase_MJ0912"/>
</dbReference>
<evidence type="ECO:0000313" key="4">
    <source>
        <dbReference type="Proteomes" id="UP000238196"/>
    </source>
</evidence>
<dbReference type="CDD" id="cd00838">
    <property type="entry name" value="MPP_superfamily"/>
    <property type="match status" value="1"/>
</dbReference>
<dbReference type="GO" id="GO:0016791">
    <property type="term" value="F:phosphatase activity"/>
    <property type="evidence" value="ECO:0007669"/>
    <property type="project" value="TreeGrafter"/>
</dbReference>
<comment type="caution">
    <text evidence="3">The sequence shown here is derived from an EMBL/GenBank/DDBJ whole genome shotgun (WGS) entry which is preliminary data.</text>
</comment>
<dbReference type="InterPro" id="IPR050126">
    <property type="entry name" value="Ap4A_hydrolase"/>
</dbReference>
<name>A0A2S5KUS4_9PROT</name>
<evidence type="ECO:0000259" key="2">
    <source>
        <dbReference type="Pfam" id="PF12850"/>
    </source>
</evidence>
<comment type="similarity">
    <text evidence="1">Belongs to the metallophosphoesterase superfamily. YfcE family.</text>
</comment>